<evidence type="ECO:0000313" key="3">
    <source>
        <dbReference type="Proteomes" id="UP000241769"/>
    </source>
</evidence>
<gene>
    <name evidence="2" type="ORF">PROFUN_13564</name>
</gene>
<dbReference type="AlphaFoldDB" id="A0A2P6N3E5"/>
<keyword evidence="3" id="KW-1185">Reference proteome</keyword>
<protein>
    <submittedName>
        <fullName evidence="2">Uncharacterized protein</fullName>
    </submittedName>
</protein>
<sequence>MLWIYRAKNGDATSEYQFLAPAVTSVLASKFELVASTLTVSFDAACRCDAGDPSTVAAGTYYVDGSSAAQGAATAGPLWGSTGLSGSSSLSNEQRQIDELRETLNRIPKTREPGAGTETSIPLLSQRTDQVATRANRSTYEKIVAFLPAGLIAVSFAVGVVLGLANIIIGWRKEAQNKLGAQHAQLEQQCTLSDEKANAMLLQAGIQISLLDKTGLTAVFTMSNEYLKLHQELSNKSEKHLLASENKYCKLSAEITTLTEQRRCKAMKKRILQSLIDLKRLDDKEDAATDEEILRSDEYICQLQEYKRDMKARKSIKSRARLPVPWQGNQSTVQRHQVVDVDNVADDLAIFFGKLNK</sequence>
<proteinExistence type="predicted"/>
<keyword evidence="1" id="KW-0472">Membrane</keyword>
<organism evidence="2 3">
    <name type="scientific">Planoprotostelium fungivorum</name>
    <dbReference type="NCBI Taxonomy" id="1890364"/>
    <lineage>
        <taxon>Eukaryota</taxon>
        <taxon>Amoebozoa</taxon>
        <taxon>Evosea</taxon>
        <taxon>Variosea</taxon>
        <taxon>Cavosteliida</taxon>
        <taxon>Cavosteliaceae</taxon>
        <taxon>Planoprotostelium</taxon>
    </lineage>
</organism>
<name>A0A2P6N3E5_9EUKA</name>
<feature type="transmembrane region" description="Helical" evidence="1">
    <location>
        <begin position="143"/>
        <end position="169"/>
    </location>
</feature>
<reference evidence="2 3" key="1">
    <citation type="journal article" date="2018" name="Genome Biol. Evol.">
        <title>Multiple Roots of Fruiting Body Formation in Amoebozoa.</title>
        <authorList>
            <person name="Hillmann F."/>
            <person name="Forbes G."/>
            <person name="Novohradska S."/>
            <person name="Ferling I."/>
            <person name="Riege K."/>
            <person name="Groth M."/>
            <person name="Westermann M."/>
            <person name="Marz M."/>
            <person name="Spaller T."/>
            <person name="Winckler T."/>
            <person name="Schaap P."/>
            <person name="Glockner G."/>
        </authorList>
    </citation>
    <scope>NUCLEOTIDE SEQUENCE [LARGE SCALE GENOMIC DNA]</scope>
    <source>
        <strain evidence="2 3">Jena</strain>
    </source>
</reference>
<evidence type="ECO:0000256" key="1">
    <source>
        <dbReference type="SAM" id="Phobius"/>
    </source>
</evidence>
<keyword evidence="1" id="KW-0812">Transmembrane</keyword>
<dbReference type="InParanoid" id="A0A2P6N3E5"/>
<comment type="caution">
    <text evidence="2">The sequence shown here is derived from an EMBL/GenBank/DDBJ whole genome shotgun (WGS) entry which is preliminary data.</text>
</comment>
<dbReference type="Proteomes" id="UP000241769">
    <property type="component" value="Unassembled WGS sequence"/>
</dbReference>
<dbReference type="EMBL" id="MDYQ01000220">
    <property type="protein sequence ID" value="PRP78489.1"/>
    <property type="molecule type" value="Genomic_DNA"/>
</dbReference>
<keyword evidence="1" id="KW-1133">Transmembrane helix</keyword>
<accession>A0A2P6N3E5</accession>
<evidence type="ECO:0000313" key="2">
    <source>
        <dbReference type="EMBL" id="PRP78489.1"/>
    </source>
</evidence>